<sequence>MQWIKSEPRKFKTFVANRLAEIEEKSKPEDWRWVPTKENPADDATRGIPIEFDHNARWFNGPSFLRPPEEEWPFHDFKPESIMPKEKHKQEALATMAAEDILLNPESGKAIKSRATAAHYSQSGCLCTLPIKEEP</sequence>
<dbReference type="PANTHER" id="PTHR22955:SF69">
    <property type="entry name" value="REVERSE TRANSCRIPTASE_RETROTRANSPOSON-DERIVED PROTEIN RNASE H-LIKE DOMAIN-CONTAINING PROTEIN"/>
    <property type="match status" value="1"/>
</dbReference>
<evidence type="ECO:0000313" key="1">
    <source>
        <dbReference type="EMBL" id="CAG4984588.1"/>
    </source>
</evidence>
<proteinExistence type="predicted"/>
<dbReference type="AlphaFoldDB" id="A0A8S3WWI2"/>
<dbReference type="OrthoDB" id="8036689at2759"/>
<protein>
    <submittedName>
        <fullName evidence="1">(apollo) hypothetical protein</fullName>
    </submittedName>
</protein>
<organism evidence="1 2">
    <name type="scientific">Parnassius apollo</name>
    <name type="common">Apollo butterfly</name>
    <name type="synonym">Papilio apollo</name>
    <dbReference type="NCBI Taxonomy" id="110799"/>
    <lineage>
        <taxon>Eukaryota</taxon>
        <taxon>Metazoa</taxon>
        <taxon>Ecdysozoa</taxon>
        <taxon>Arthropoda</taxon>
        <taxon>Hexapoda</taxon>
        <taxon>Insecta</taxon>
        <taxon>Pterygota</taxon>
        <taxon>Neoptera</taxon>
        <taxon>Endopterygota</taxon>
        <taxon>Lepidoptera</taxon>
        <taxon>Glossata</taxon>
        <taxon>Ditrysia</taxon>
        <taxon>Papilionoidea</taxon>
        <taxon>Papilionidae</taxon>
        <taxon>Parnassiinae</taxon>
        <taxon>Parnassini</taxon>
        <taxon>Parnassius</taxon>
        <taxon>Parnassius</taxon>
    </lineage>
</organism>
<accession>A0A8S3WWI2</accession>
<comment type="caution">
    <text evidence="1">The sequence shown here is derived from an EMBL/GenBank/DDBJ whole genome shotgun (WGS) entry which is preliminary data.</text>
</comment>
<name>A0A8S3WWI2_PARAO</name>
<dbReference type="PANTHER" id="PTHR22955">
    <property type="entry name" value="RETROTRANSPOSON"/>
    <property type="match status" value="1"/>
</dbReference>
<dbReference type="Proteomes" id="UP000691718">
    <property type="component" value="Unassembled WGS sequence"/>
</dbReference>
<keyword evidence="2" id="KW-1185">Reference proteome</keyword>
<evidence type="ECO:0000313" key="2">
    <source>
        <dbReference type="Proteomes" id="UP000691718"/>
    </source>
</evidence>
<reference evidence="1" key="1">
    <citation type="submission" date="2021-04" db="EMBL/GenBank/DDBJ databases">
        <authorList>
            <person name="Tunstrom K."/>
        </authorList>
    </citation>
    <scope>NUCLEOTIDE SEQUENCE</scope>
</reference>
<dbReference type="EMBL" id="CAJQZP010000774">
    <property type="protein sequence ID" value="CAG4984588.1"/>
    <property type="molecule type" value="Genomic_DNA"/>
</dbReference>
<gene>
    <name evidence="1" type="ORF">PAPOLLO_LOCUS10889</name>
</gene>